<dbReference type="InterPro" id="IPR053215">
    <property type="entry name" value="TKL_Ser/Thr_kinase"/>
</dbReference>
<dbReference type="EC" id="2.7.11.25" evidence="4"/>
<dbReference type="RefSeq" id="XP_004185071.1">
    <property type="nucleotide sequence ID" value="XM_004185023.1"/>
</dbReference>
<dbReference type="SMART" id="SM00220">
    <property type="entry name" value="S_TKc"/>
    <property type="match status" value="1"/>
</dbReference>
<dbReference type="PROSITE" id="PS00108">
    <property type="entry name" value="PROTEIN_KINASE_ST"/>
    <property type="match status" value="1"/>
</dbReference>
<dbReference type="SUPFAM" id="SSF56112">
    <property type="entry name" value="Protein kinase-like (PK-like)"/>
    <property type="match status" value="1"/>
</dbReference>
<dbReference type="GeneID" id="14884700"/>
<evidence type="ECO:0000256" key="1">
    <source>
        <dbReference type="SAM" id="Phobius"/>
    </source>
</evidence>
<accession>A0A0A1TWU0</accession>
<organism evidence="4 5">
    <name type="scientific">Entamoeba invadens IP1</name>
    <dbReference type="NCBI Taxonomy" id="370355"/>
    <lineage>
        <taxon>Eukaryota</taxon>
        <taxon>Amoebozoa</taxon>
        <taxon>Evosea</taxon>
        <taxon>Archamoebae</taxon>
        <taxon>Mastigamoebida</taxon>
        <taxon>Entamoebidae</taxon>
        <taxon>Entamoeba</taxon>
    </lineage>
</organism>
<gene>
    <name evidence="4" type="ORF">EIN_332260</name>
</gene>
<feature type="chain" id="PRO_5001980298" evidence="2">
    <location>
        <begin position="21"/>
        <end position="1403"/>
    </location>
</feature>
<dbReference type="Gene3D" id="2.10.220.10">
    <property type="entry name" value="Hormone Receptor, Insulin-like Growth Factor Receptor 1, Chain A, domain 2"/>
    <property type="match status" value="1"/>
</dbReference>
<dbReference type="VEuPathDB" id="AmoebaDB:EIN_332260"/>
<dbReference type="OrthoDB" id="300641at2759"/>
<proteinExistence type="predicted"/>
<dbReference type="Pfam" id="PF07714">
    <property type="entry name" value="PK_Tyr_Ser-Thr"/>
    <property type="match status" value="1"/>
</dbReference>
<dbReference type="SUPFAM" id="SSF57184">
    <property type="entry name" value="Growth factor receptor domain"/>
    <property type="match status" value="2"/>
</dbReference>
<keyword evidence="4" id="KW-0418">Kinase</keyword>
<dbReference type="Proteomes" id="UP000014680">
    <property type="component" value="Unassembled WGS sequence"/>
</dbReference>
<dbReference type="Gene3D" id="1.10.510.10">
    <property type="entry name" value="Transferase(Phosphotransferase) domain 1"/>
    <property type="match status" value="1"/>
</dbReference>
<dbReference type="PRINTS" id="PR00109">
    <property type="entry name" value="TYRKINASE"/>
</dbReference>
<dbReference type="GO" id="GO:0005524">
    <property type="term" value="F:ATP binding"/>
    <property type="evidence" value="ECO:0007669"/>
    <property type="project" value="InterPro"/>
</dbReference>
<dbReference type="InterPro" id="IPR000719">
    <property type="entry name" value="Prot_kinase_dom"/>
</dbReference>
<evidence type="ECO:0000259" key="3">
    <source>
        <dbReference type="PROSITE" id="PS50011"/>
    </source>
</evidence>
<dbReference type="SMART" id="SM00261">
    <property type="entry name" value="FU"/>
    <property type="match status" value="5"/>
</dbReference>
<dbReference type="KEGG" id="eiv:EIN_332260"/>
<feature type="transmembrane region" description="Helical" evidence="1">
    <location>
        <begin position="945"/>
        <end position="970"/>
    </location>
</feature>
<keyword evidence="1" id="KW-1133">Transmembrane helix</keyword>
<sequence>MINNYTRFYMLVLFTSICFSSSPSCSFQNTILTNITVSKTCSAFNKITIGSNTSLDVIQLKILSNANVQMYEIVNCVGNGSIVQYSYSRMNLKKETNFYNTAKLEMNENSHLTINNKINFWHYSQIIFKDRAILNIKKEFYIYDYVTVVLHHETIINTAYLLYLTDHSIFTMNDDSIIHTLNYLYIYGATLLMNSYTKIIGLEYLNVFNKAQVTLNDHSEINNNLFIFKFENSFLTLNKFSKINNINDFNVIKGSILTMNGIKDTPQITTNTLRFKSGVKLNIAGKSLISVNTEFVFVDSIIIVNNRDIRDLPVVFYSSSKELDIKNSKIQSDSDFDVICSWMAISITNIFPGTKLLLGGKLLRYGTSNKIFCHVEDVINKNVKYSEPYCPCDDMEDWYITPLPNMTSLYVKINSPKTSSKTRFIRSDEFSSESVTIGNTQISFYKSDRVILGISIPETVVMNSFTLTKTVLVVSNTKLIFENKHFNAAININQKFKILVIHCTKEMYNKTSQKCEDPTICDDVNCKYCPLNKNSCVTCKSHFFIVNLKCEQITNCEYSISNRCLKCANKFLLRDGLCVSDATCLLVQFDGKCQICNKNNGYIYNNGKCVKSDINGEVTTNNNIVSCYKGFGTNSTNCLKCNDLYIYSELCENGKVTKCDSSSKMDTNGMCKNNDCVLSNDQNGRCTTAIDNCKYLSNGKCNECENGYILNNNKCNKNGESNCITQKNFGCLICNNTFYLDELTKRCASCDSSCLTCVETSTKCLSCPPNTYLSNNNCNTNKNLELTCDQFASFKSGCVVCKDGYYRVGLDCFKCDQKCKTCNNKYSCLTCNSTNYKTNGGDCLPQSDIVGCAVNVTQSGCLKCQDGYHIANTNECQKCNDNCNTCTTTRNKCTSCVNSRVLLANKSCVGFSQISKCKEITHSKCSKCSFWYTPSGDGTLCESRAVWWVILVVVLFVLIVLLVLIVLSVIATKIIFNKYHTHEIVKTTTLFAINISNINFVPFQGGVCVSSTVIDLNSDTEQIEVNKETRQVLCVGNTNKNAIKIQFTISSNITKFTIRVDPEVFTLKSGYVCEFSIYVKPLCSCKINNTIQLVSKNLKTNEEKYKEISLVGVTQQSTRIDYNELSVEKKLIEGSFGVVYKGKFRGNVVAIKKMKNVLDNNKSLDEFENEVSMLDKFRCDYIVHFYGAVFIPTKVCMVTEFAQFGSLQDLIKHKTSDEVDMKVRVKFMVDSARGILYIHENEILHRDIKPDNILVFSLDLNEKVSAKLTDFGSSRNVNMLMTNMTFTNGIGTPVYMAPEVLNQDKYDKPADVYSFAITMFEVFRLKKAYPIDTFKFPWKIAEFVTAGQRLENRENIPDVMFKIIQTCWNQNPKERKTIENVVNSLNVLTKADIYQHNKINENI</sequence>
<dbReference type="PANTHER" id="PTHR45756:SF1">
    <property type="entry name" value="PROTEIN KINASE DOMAIN CONTAINING PROTEIN"/>
    <property type="match status" value="1"/>
</dbReference>
<dbReference type="CDD" id="cd13999">
    <property type="entry name" value="STKc_MAP3K-like"/>
    <property type="match status" value="1"/>
</dbReference>
<evidence type="ECO:0000256" key="2">
    <source>
        <dbReference type="SAM" id="SignalP"/>
    </source>
</evidence>
<keyword evidence="2" id="KW-0732">Signal</keyword>
<keyword evidence="1" id="KW-0812">Transmembrane</keyword>
<dbReference type="InterPro" id="IPR008271">
    <property type="entry name" value="Ser/Thr_kinase_AS"/>
</dbReference>
<feature type="signal peptide" evidence="2">
    <location>
        <begin position="1"/>
        <end position="20"/>
    </location>
</feature>
<dbReference type="Gene3D" id="3.30.200.20">
    <property type="entry name" value="Phosphorylase Kinase, domain 1"/>
    <property type="match status" value="1"/>
</dbReference>
<protein>
    <submittedName>
        <fullName evidence="4">Protein serine/threonine kinase, putative</fullName>
        <ecNumber evidence="4">2.7.11.25</ecNumber>
    </submittedName>
</protein>
<evidence type="ECO:0000313" key="5">
    <source>
        <dbReference type="Proteomes" id="UP000014680"/>
    </source>
</evidence>
<dbReference type="InterPro" id="IPR006212">
    <property type="entry name" value="Furin_repeat"/>
</dbReference>
<keyword evidence="4" id="KW-0808">Transferase</keyword>
<evidence type="ECO:0000313" key="4">
    <source>
        <dbReference type="EMBL" id="ELP85725.1"/>
    </source>
</evidence>
<dbReference type="EMBL" id="KB207042">
    <property type="protein sequence ID" value="ELP85725.1"/>
    <property type="molecule type" value="Genomic_DNA"/>
</dbReference>
<feature type="domain" description="Protein kinase" evidence="3">
    <location>
        <begin position="1125"/>
        <end position="1388"/>
    </location>
</feature>
<dbReference type="GO" id="GO:0004709">
    <property type="term" value="F:MAP kinase kinase kinase activity"/>
    <property type="evidence" value="ECO:0007669"/>
    <property type="project" value="UniProtKB-EC"/>
</dbReference>
<reference evidence="4 5" key="1">
    <citation type="submission" date="2012-10" db="EMBL/GenBank/DDBJ databases">
        <authorList>
            <person name="Zafar N."/>
            <person name="Inman J."/>
            <person name="Hall N."/>
            <person name="Lorenzi H."/>
            <person name="Caler E."/>
        </authorList>
    </citation>
    <scope>NUCLEOTIDE SEQUENCE [LARGE SCALE GENOMIC DNA]</scope>
    <source>
        <strain evidence="4 5">IP1</strain>
    </source>
</reference>
<dbReference type="PANTHER" id="PTHR45756">
    <property type="entry name" value="PALMITOYLTRANSFERASE"/>
    <property type="match status" value="1"/>
</dbReference>
<dbReference type="InterPro" id="IPR009030">
    <property type="entry name" value="Growth_fac_rcpt_cys_sf"/>
</dbReference>
<keyword evidence="1" id="KW-0472">Membrane</keyword>
<dbReference type="InterPro" id="IPR001245">
    <property type="entry name" value="Ser-Thr/Tyr_kinase_cat_dom"/>
</dbReference>
<keyword evidence="5" id="KW-1185">Reference proteome</keyword>
<name>A0A0A1TWU0_ENTIV</name>
<dbReference type="InterPro" id="IPR011009">
    <property type="entry name" value="Kinase-like_dom_sf"/>
</dbReference>
<dbReference type="PROSITE" id="PS50011">
    <property type="entry name" value="PROTEIN_KINASE_DOM"/>
    <property type="match status" value="1"/>
</dbReference>